<feature type="compositionally biased region" description="Low complexity" evidence="2">
    <location>
        <begin position="369"/>
        <end position="384"/>
    </location>
</feature>
<organism evidence="3 4">
    <name type="scientific">Pocillopora meandrina</name>
    <dbReference type="NCBI Taxonomy" id="46732"/>
    <lineage>
        <taxon>Eukaryota</taxon>
        <taxon>Metazoa</taxon>
        <taxon>Cnidaria</taxon>
        <taxon>Anthozoa</taxon>
        <taxon>Hexacorallia</taxon>
        <taxon>Scleractinia</taxon>
        <taxon>Astrocoeniina</taxon>
        <taxon>Pocilloporidae</taxon>
        <taxon>Pocillopora</taxon>
    </lineage>
</organism>
<dbReference type="Proteomes" id="UP001159428">
    <property type="component" value="Unassembled WGS sequence"/>
</dbReference>
<feature type="coiled-coil region" evidence="1">
    <location>
        <begin position="259"/>
        <end position="286"/>
    </location>
</feature>
<feature type="region of interest" description="Disordered" evidence="2">
    <location>
        <begin position="546"/>
        <end position="610"/>
    </location>
</feature>
<feature type="compositionally biased region" description="Basic and acidic residues" evidence="2">
    <location>
        <begin position="576"/>
        <end position="598"/>
    </location>
</feature>
<feature type="compositionally biased region" description="Polar residues" evidence="2">
    <location>
        <begin position="92"/>
        <end position="115"/>
    </location>
</feature>
<gene>
    <name evidence="3" type="ORF">PMEA_00003869</name>
</gene>
<proteinExistence type="predicted"/>
<evidence type="ECO:0000256" key="2">
    <source>
        <dbReference type="SAM" id="MobiDB-lite"/>
    </source>
</evidence>
<feature type="compositionally biased region" description="Low complexity" evidence="2">
    <location>
        <begin position="400"/>
        <end position="415"/>
    </location>
</feature>
<feature type="compositionally biased region" description="Polar residues" evidence="2">
    <location>
        <begin position="135"/>
        <end position="144"/>
    </location>
</feature>
<feature type="region of interest" description="Disordered" evidence="2">
    <location>
        <begin position="875"/>
        <end position="894"/>
    </location>
</feature>
<feature type="compositionally biased region" description="Basic and acidic residues" evidence="2">
    <location>
        <begin position="214"/>
        <end position="223"/>
    </location>
</feature>
<feature type="compositionally biased region" description="Polar residues" evidence="2">
    <location>
        <begin position="54"/>
        <end position="75"/>
    </location>
</feature>
<keyword evidence="4" id="KW-1185">Reference proteome</keyword>
<feature type="compositionally biased region" description="Low complexity" evidence="2">
    <location>
        <begin position="1311"/>
        <end position="1322"/>
    </location>
</feature>
<feature type="compositionally biased region" description="Polar residues" evidence="2">
    <location>
        <begin position="416"/>
        <end position="433"/>
    </location>
</feature>
<sequence>MMDADTSGHSDISICSDDTEFLLGQNVSIREIDDDDVIHAHENVKIPLSVGKSYHSSPQCSPQKLQQVNSSNLRSPQRKGGNTKPGKGQDVIQRSPSNSKPKQSSAEESFKSNIKTKADKKSQPRQNYAPKENLKGQTPQTSYGSEPARYNKNGERTPKSKKQVPDNLAKHPHGVGNFQSPESHKSIHAHQNVIGSPTVKSESPYKSSQLIPPSRDKANAKRKQVEFGRSLLHEHYIPGNQNNWEIDSEISLELVNGEQKFVETESNDLESQMSEATEDLMAGQDEDEEDFTEKLKELNLAVNYDAGTNEYFDDKVREGAELLSKLFGGQVDNYYSSSRNELIMSTNISTHNDNRIVKRQPLYMRTLKVGGQSKSSASGSASVQEVSRSDSHLEERRTPSHTSSTTQRSLQQSISPQVQSRTEEQNSGTLTDQSSSFESSVSTAARGHRSTSQRKEVRFRDEITSSKEIKQRDHRVVTDGEFIKETSAFRAAMNYDDDDDDNTSDNTEEQRDYYYDHNDEMNYTQNRRMIPVQNQDELGRETVHNYEQRVKSQSSSKQRGTSHHRTDESFSSPHRNRTEQRFNVEKFSDSKSSRRLDYQDNGPAPAGFMTSTPHQKLEPVFSSPKAFQVEKVEVQKETQRIMLKLQENERKLNRSLQEVRNVEFELEEAASRKKIAIQEIQVLEETITRNKAEVNSSENLVEQYRQQATKTRQALSQLMDLELQRDNIQHEIKELRNCLAKQKQESKQVVEVEKRNELKVLELSIEKDKIQSEVESLRSQFKHAESNFAQEKQKYVEKLRLAQEQLQEEQRASKDSVEKLKQQLEDERQKARDSHYERINAIHKLQDESKEMHEKEVEVLKNRFVREKEMELETLREKNRRDTEGLNKKLQEQDHTITHLQSSLKEYEEEIAKLKTQVFQEQQKLFDCESEWKENWAKQDTHAKSLRIEIDSLNEKETFLHEKIRRTEQLLEEKVLELKRHEEKSASLSEELNQVMKNKDDEIVMLRGLVRQQEDATRLLGERMRNEAQEHIRNALEKERESTDRERARHQAKLEEIRDKYESALKQVREELEAERQGHHHLNASVNKIKKEIERLRELNLQAEQEKVNAVAHVRSEAKEEIVKMRDKIQELTALAETSEKETAMELTEECRKTAALLGDSANTTPVRNLSNSYVGESPRSTTDSPAREALLNLRSYNEELRQHLIEARKELEQNNRELSLKKQFQQPSNGDLLPQQVQLFKKTLIAKDEEITRTKRQLQEESERNALQIKSERTAYQKTIDRLERELKHAKAATPAGSPMVNGTSSPPESGVGTSLSSTTPSPRPGEDSSTARLLRHLQGRVQQLRAQNDSLRKSSENESLNDSHCSVMSTESFNGGDAEENKRLLAALKTTEDKAQRNAAMLSQKMMEMTKLQKMLTHATKENMKLERAYAALQRKIIDNAR</sequence>
<protein>
    <recommendedName>
        <fullName evidence="5">Centrosomal protein of 162 kDa</fullName>
    </recommendedName>
</protein>
<feature type="compositionally biased region" description="Basic and acidic residues" evidence="2">
    <location>
        <begin position="453"/>
        <end position="465"/>
    </location>
</feature>
<evidence type="ECO:0000313" key="3">
    <source>
        <dbReference type="EMBL" id="CAH3110905.1"/>
    </source>
</evidence>
<evidence type="ECO:0000256" key="1">
    <source>
        <dbReference type="SAM" id="Coils"/>
    </source>
</evidence>
<feature type="coiled-coil region" evidence="1">
    <location>
        <begin position="964"/>
        <end position="1142"/>
    </location>
</feature>
<dbReference type="EMBL" id="CALNXJ010000012">
    <property type="protein sequence ID" value="CAH3110905.1"/>
    <property type="molecule type" value="Genomic_DNA"/>
</dbReference>
<reference evidence="3 4" key="1">
    <citation type="submission" date="2022-05" db="EMBL/GenBank/DDBJ databases">
        <authorList>
            <consortium name="Genoscope - CEA"/>
            <person name="William W."/>
        </authorList>
    </citation>
    <scope>NUCLEOTIDE SEQUENCE [LARGE SCALE GENOMIC DNA]</scope>
</reference>
<evidence type="ECO:0008006" key="5">
    <source>
        <dbReference type="Google" id="ProtNLM"/>
    </source>
</evidence>
<evidence type="ECO:0000313" key="4">
    <source>
        <dbReference type="Proteomes" id="UP001159428"/>
    </source>
</evidence>
<feature type="region of interest" description="Disordered" evidence="2">
    <location>
        <begin position="50"/>
        <end position="223"/>
    </location>
</feature>
<feature type="region of interest" description="Disordered" evidence="2">
    <location>
        <begin position="1290"/>
        <end position="1331"/>
    </location>
</feature>
<feature type="compositionally biased region" description="Basic and acidic residues" evidence="2">
    <location>
        <begin position="808"/>
        <end position="834"/>
    </location>
</feature>
<name>A0AAU9WB99_9CNID</name>
<feature type="compositionally biased region" description="Basic and acidic residues" evidence="2">
    <location>
        <begin position="387"/>
        <end position="398"/>
    </location>
</feature>
<feature type="compositionally biased region" description="Polar residues" evidence="2">
    <location>
        <begin position="193"/>
        <end position="211"/>
    </location>
</feature>
<comment type="caution">
    <text evidence="3">The sequence shown here is derived from an EMBL/GenBank/DDBJ whole genome shotgun (WGS) entry which is preliminary data.</text>
</comment>
<feature type="compositionally biased region" description="Polar residues" evidence="2">
    <location>
        <begin position="1359"/>
        <end position="1375"/>
    </location>
</feature>
<keyword evidence="1" id="KW-0175">Coiled coil</keyword>
<feature type="region of interest" description="Disordered" evidence="2">
    <location>
        <begin position="1344"/>
        <end position="1380"/>
    </location>
</feature>
<feature type="region of interest" description="Disordered" evidence="2">
    <location>
        <begin position="807"/>
        <end position="834"/>
    </location>
</feature>
<accession>A0AAU9WB99</accession>
<feature type="region of interest" description="Disordered" evidence="2">
    <location>
        <begin position="369"/>
        <end position="465"/>
    </location>
</feature>